<sequence>MRHYSRQPENDIPRRLILTGAAAVTSLAASALISTNLSRSSNSDEHANIGNRTSPLPNAASTATPAPQGASLSPEEPAVPGKDAILAEFMGLKPSQWGLQLPGTMSRLSTRIAGVVLTFDCCGGPGGNEVDEELISLLERTHTPAVFFLNTRWVQANPANAKRLAANPLFEIGNHGTKHIPMSVSGRSAYGIPGTGSPSEVYDEVMAAQDILSDLIERPPKYFRPGTAYFDDIAVSIVRKLGLTPVSFSVNGDGGATYTSETVLNEVSKAKAADIIIAHANHPGRGTAPGMSAALPILRASGLTAISINDPTAPRVA</sequence>
<feature type="domain" description="NodB homology" evidence="2">
    <location>
        <begin position="113"/>
        <end position="317"/>
    </location>
</feature>
<organism evidence="3 4">
    <name type="scientific">Paenarthrobacter histidinolovorans</name>
    <dbReference type="NCBI Taxonomy" id="43664"/>
    <lineage>
        <taxon>Bacteria</taxon>
        <taxon>Bacillati</taxon>
        <taxon>Actinomycetota</taxon>
        <taxon>Actinomycetes</taxon>
        <taxon>Micrococcales</taxon>
        <taxon>Micrococcaceae</taxon>
        <taxon>Paenarthrobacter</taxon>
    </lineage>
</organism>
<dbReference type="InterPro" id="IPR050248">
    <property type="entry name" value="Polysacc_deacetylase_ArnD"/>
</dbReference>
<reference evidence="3 4" key="1">
    <citation type="submission" date="2024-10" db="EMBL/GenBank/DDBJ databases">
        <title>Novel secondary metabolite-producing bacteria for plant disease control.</title>
        <authorList>
            <person name="Chevrette M."/>
        </authorList>
    </citation>
    <scope>NUCLEOTIDE SEQUENCE [LARGE SCALE GENOMIC DNA]</scope>
    <source>
        <strain evidence="3 4">J30 TE3557</strain>
    </source>
</reference>
<comment type="caution">
    <text evidence="3">The sequence shown here is derived from an EMBL/GenBank/DDBJ whole genome shotgun (WGS) entry which is preliminary data.</text>
</comment>
<proteinExistence type="predicted"/>
<dbReference type="PROSITE" id="PS51677">
    <property type="entry name" value="NODB"/>
    <property type="match status" value="1"/>
</dbReference>
<dbReference type="SUPFAM" id="SSF88713">
    <property type="entry name" value="Glycoside hydrolase/deacetylase"/>
    <property type="match status" value="1"/>
</dbReference>
<dbReference type="Proteomes" id="UP001620520">
    <property type="component" value="Unassembled WGS sequence"/>
</dbReference>
<evidence type="ECO:0000313" key="4">
    <source>
        <dbReference type="Proteomes" id="UP001620520"/>
    </source>
</evidence>
<dbReference type="Gene3D" id="3.20.20.370">
    <property type="entry name" value="Glycoside hydrolase/deacetylase"/>
    <property type="match status" value="1"/>
</dbReference>
<gene>
    <name evidence="3" type="ORF">ABIA52_000053</name>
</gene>
<dbReference type="InterPro" id="IPR011330">
    <property type="entry name" value="Glyco_hydro/deAcase_b/a-brl"/>
</dbReference>
<feature type="compositionally biased region" description="Polar residues" evidence="1">
    <location>
        <begin position="50"/>
        <end position="65"/>
    </location>
</feature>
<dbReference type="EMBL" id="JBIYEW010000002">
    <property type="protein sequence ID" value="MFK4637164.1"/>
    <property type="molecule type" value="Genomic_DNA"/>
</dbReference>
<accession>A0ABW8MZI6</accession>
<dbReference type="PANTHER" id="PTHR10587">
    <property type="entry name" value="GLYCOSYL TRANSFERASE-RELATED"/>
    <property type="match status" value="1"/>
</dbReference>
<protein>
    <submittedName>
        <fullName evidence="3">Peptidoglycan/xylan/chitin deacetylase (PgdA/CDA1 family)</fullName>
    </submittedName>
</protein>
<dbReference type="PANTHER" id="PTHR10587:SF134">
    <property type="entry name" value="SECRETED PROTEIN"/>
    <property type="match status" value="1"/>
</dbReference>
<keyword evidence="4" id="KW-1185">Reference proteome</keyword>
<evidence type="ECO:0000313" key="3">
    <source>
        <dbReference type="EMBL" id="MFK4637164.1"/>
    </source>
</evidence>
<dbReference type="InterPro" id="IPR002509">
    <property type="entry name" value="NODB_dom"/>
</dbReference>
<evidence type="ECO:0000256" key="1">
    <source>
        <dbReference type="SAM" id="MobiDB-lite"/>
    </source>
</evidence>
<dbReference type="Pfam" id="PF01522">
    <property type="entry name" value="Polysacc_deac_1"/>
    <property type="match status" value="1"/>
</dbReference>
<name>A0ABW8MZI6_9MICC</name>
<feature type="region of interest" description="Disordered" evidence="1">
    <location>
        <begin position="37"/>
        <end position="78"/>
    </location>
</feature>
<evidence type="ECO:0000259" key="2">
    <source>
        <dbReference type="PROSITE" id="PS51677"/>
    </source>
</evidence>